<dbReference type="EMBL" id="CP049056">
    <property type="protein sequence ID" value="QIE54763.1"/>
    <property type="molecule type" value="Genomic_DNA"/>
</dbReference>
<reference evidence="2 3" key="1">
    <citation type="submission" date="2020-02" db="EMBL/GenBank/DDBJ databases">
        <title>complete genome sequence of Rhodobacteraceae bacterium.</title>
        <authorList>
            <person name="Park J."/>
            <person name="Kim Y.-S."/>
            <person name="Kim K.-H."/>
        </authorList>
    </citation>
    <scope>NUCLEOTIDE SEQUENCE [LARGE SCALE GENOMIC DNA]</scope>
    <source>
        <strain evidence="2 3">RR4-56</strain>
    </source>
</reference>
<feature type="domain" description="HTH lysR-type" evidence="1">
    <location>
        <begin position="9"/>
        <end position="68"/>
    </location>
</feature>
<dbReference type="InterPro" id="IPR000847">
    <property type="entry name" value="LysR_HTH_N"/>
</dbReference>
<dbReference type="KEGG" id="hdh:G5B40_04485"/>
<evidence type="ECO:0000313" key="2">
    <source>
        <dbReference type="EMBL" id="QIE54763.1"/>
    </source>
</evidence>
<dbReference type="RefSeq" id="WP_165095551.1">
    <property type="nucleotide sequence ID" value="NZ_CP049056.1"/>
</dbReference>
<organism evidence="2 3">
    <name type="scientific">Pikeienuella piscinae</name>
    <dbReference type="NCBI Taxonomy" id="2748098"/>
    <lineage>
        <taxon>Bacteria</taxon>
        <taxon>Pseudomonadati</taxon>
        <taxon>Pseudomonadota</taxon>
        <taxon>Alphaproteobacteria</taxon>
        <taxon>Rhodobacterales</taxon>
        <taxon>Paracoccaceae</taxon>
        <taxon>Pikeienuella</taxon>
    </lineage>
</organism>
<keyword evidence="3" id="KW-1185">Reference proteome</keyword>
<dbReference type="Gene3D" id="1.10.10.10">
    <property type="entry name" value="Winged helix-like DNA-binding domain superfamily/Winged helix DNA-binding domain"/>
    <property type="match status" value="1"/>
</dbReference>
<dbReference type="AlphaFoldDB" id="A0A7L5BUQ7"/>
<protein>
    <submittedName>
        <fullName evidence="2">LysR family transcriptional regulator</fullName>
    </submittedName>
</protein>
<sequence length="103" mass="10844">MLGPGKADLLELIAETGSISAAGRRMGMSYKRAWLLVETMNAIFCAPLVESTRGGPKGGGAVLTPEGERVLAAYRRIAARFADAAAPEIRTLAAMLKDIPEGK</sequence>
<dbReference type="SUPFAM" id="SSF46785">
    <property type="entry name" value="Winged helix' DNA-binding domain"/>
    <property type="match status" value="1"/>
</dbReference>
<dbReference type="Proteomes" id="UP000503336">
    <property type="component" value="Chromosome"/>
</dbReference>
<dbReference type="GO" id="GO:0003700">
    <property type="term" value="F:DNA-binding transcription factor activity"/>
    <property type="evidence" value="ECO:0007669"/>
    <property type="project" value="InterPro"/>
</dbReference>
<evidence type="ECO:0000313" key="3">
    <source>
        <dbReference type="Proteomes" id="UP000503336"/>
    </source>
</evidence>
<accession>A0A7L5BUQ7</accession>
<dbReference type="InterPro" id="IPR051815">
    <property type="entry name" value="Molybdate_resp_trans_reg"/>
</dbReference>
<proteinExistence type="predicted"/>
<dbReference type="InterPro" id="IPR036390">
    <property type="entry name" value="WH_DNA-bd_sf"/>
</dbReference>
<evidence type="ECO:0000259" key="1">
    <source>
        <dbReference type="Pfam" id="PF00126"/>
    </source>
</evidence>
<name>A0A7L5BUQ7_9RHOB</name>
<dbReference type="PANTHER" id="PTHR30432:SF1">
    <property type="entry name" value="DNA-BINDING TRANSCRIPTIONAL DUAL REGULATOR MODE"/>
    <property type="match status" value="1"/>
</dbReference>
<dbReference type="Pfam" id="PF00126">
    <property type="entry name" value="HTH_1"/>
    <property type="match status" value="1"/>
</dbReference>
<dbReference type="PANTHER" id="PTHR30432">
    <property type="entry name" value="TRANSCRIPTIONAL REGULATOR MODE"/>
    <property type="match status" value="1"/>
</dbReference>
<dbReference type="InterPro" id="IPR036388">
    <property type="entry name" value="WH-like_DNA-bd_sf"/>
</dbReference>
<gene>
    <name evidence="2" type="ORF">G5B40_04485</name>
</gene>